<proteinExistence type="predicted"/>
<accession>A0A7J0FFY9</accession>
<dbReference type="Proteomes" id="UP000585474">
    <property type="component" value="Unassembled WGS sequence"/>
</dbReference>
<reference evidence="1 2" key="1">
    <citation type="submission" date="2019-07" db="EMBL/GenBank/DDBJ databases">
        <title>De Novo Assembly of kiwifruit Actinidia rufa.</title>
        <authorList>
            <person name="Sugita-Konishi S."/>
            <person name="Sato K."/>
            <person name="Mori E."/>
            <person name="Abe Y."/>
            <person name="Kisaki G."/>
            <person name="Hamano K."/>
            <person name="Suezawa K."/>
            <person name="Otani M."/>
            <person name="Fukuda T."/>
            <person name="Manabe T."/>
            <person name="Gomi K."/>
            <person name="Tabuchi M."/>
            <person name="Akimitsu K."/>
            <person name="Kataoka I."/>
        </authorList>
    </citation>
    <scope>NUCLEOTIDE SEQUENCE [LARGE SCALE GENOMIC DNA]</scope>
    <source>
        <strain evidence="2">cv. Fuchu</strain>
    </source>
</reference>
<comment type="caution">
    <text evidence="1">The sequence shown here is derived from an EMBL/GenBank/DDBJ whole genome shotgun (WGS) entry which is preliminary data.</text>
</comment>
<organism evidence="1 2">
    <name type="scientific">Actinidia rufa</name>
    <dbReference type="NCBI Taxonomy" id="165716"/>
    <lineage>
        <taxon>Eukaryota</taxon>
        <taxon>Viridiplantae</taxon>
        <taxon>Streptophyta</taxon>
        <taxon>Embryophyta</taxon>
        <taxon>Tracheophyta</taxon>
        <taxon>Spermatophyta</taxon>
        <taxon>Magnoliopsida</taxon>
        <taxon>eudicotyledons</taxon>
        <taxon>Gunneridae</taxon>
        <taxon>Pentapetalae</taxon>
        <taxon>asterids</taxon>
        <taxon>Ericales</taxon>
        <taxon>Actinidiaceae</taxon>
        <taxon>Actinidia</taxon>
    </lineage>
</organism>
<evidence type="ECO:0000313" key="1">
    <source>
        <dbReference type="EMBL" id="GFY97575.1"/>
    </source>
</evidence>
<keyword evidence="2" id="KW-1185">Reference proteome</keyword>
<sequence length="221" mass="24910">MPSLFRHSTAVLLPVPSPTKFPEPPSNPSVDLTFEHGVKSSSLLVHDDEPYPSSYLADPPSWTSIPYQLNAKRGDGMLPPYLYASLYELCPNYAHGGHSDAPTGARLQCHRPTTFVHCGDNSLFSFPMHNGCLPDNFNDLFRNRFEECKAAIRAVNNRPTSSIGSNFQRYIEGQALRRDDFGLEDFNVEFNDNVLLARDPNWEVIRFQEGNSLPQMYGSRK</sequence>
<name>A0A7J0FFY9_9ERIC</name>
<protein>
    <submittedName>
        <fullName evidence="1">Uncharacterized protein</fullName>
    </submittedName>
</protein>
<dbReference type="EMBL" id="BJWL01000012">
    <property type="protein sequence ID" value="GFY97575.1"/>
    <property type="molecule type" value="Genomic_DNA"/>
</dbReference>
<dbReference type="AlphaFoldDB" id="A0A7J0FFY9"/>
<evidence type="ECO:0000313" key="2">
    <source>
        <dbReference type="Proteomes" id="UP000585474"/>
    </source>
</evidence>
<gene>
    <name evidence="1" type="ORF">Acr_12g0001160</name>
</gene>